<accession>A0ABT7V663</accession>
<reference evidence="2 3" key="2">
    <citation type="submission" date="2023-06" db="EMBL/GenBank/DDBJ databases">
        <authorList>
            <person name="Zeman M."/>
            <person name="Kubasova T."/>
            <person name="Jahodarova E."/>
            <person name="Nykrynova M."/>
            <person name="Rychlik I."/>
        </authorList>
    </citation>
    <scope>NUCLEOTIDE SEQUENCE [LARGE SCALE GENOMIC DNA]</scope>
    <source>
        <strain evidence="2 3">154_Feed</strain>
    </source>
</reference>
<protein>
    <submittedName>
        <fullName evidence="2">TIGR03936 family radical SAM-associated protein</fullName>
    </submittedName>
</protein>
<sequence>MSEQALFRLRVRYVKLGRLRYLGHLEVLHTIERIVRRAGLPYAVTQGFSPHMRVSFSSALPVGTASRCEWFDLMLTEYVPAPRALEALQSAAPLDLAAQEAAYIDVRSESLTAFIVRATYEVSIEFTTDVEPCTLNRVISTVRERKAIDYRRGRKSKRLDLEKTLADVSVTWNDARTAIIALDTRLDNDGAMRPELFIAACDLLLAGEDYLGDPPRLDIGPYDYRTIKRVVVERVAQEGERPDGTAVYPIRCADARA</sequence>
<dbReference type="Pfam" id="PF10105">
    <property type="entry name" value="DUF2344"/>
    <property type="match status" value="1"/>
</dbReference>
<keyword evidence="3" id="KW-1185">Reference proteome</keyword>
<evidence type="ECO:0000313" key="2">
    <source>
        <dbReference type="EMBL" id="MDM8273991.1"/>
    </source>
</evidence>
<feature type="domain" description="DUF2344" evidence="1">
    <location>
        <begin position="8"/>
        <end position="177"/>
    </location>
</feature>
<name>A0ABT7V663_9ACTN</name>
<proteinExistence type="predicted"/>
<evidence type="ECO:0000313" key="3">
    <source>
        <dbReference type="Proteomes" id="UP001529421"/>
    </source>
</evidence>
<dbReference type="InterPro" id="IPR018768">
    <property type="entry name" value="DUF2344"/>
</dbReference>
<dbReference type="NCBIfam" id="TIGR03936">
    <property type="entry name" value="sam_1_link_chp"/>
    <property type="match status" value="1"/>
</dbReference>
<gene>
    <name evidence="2" type="ORF">QUW28_00540</name>
</gene>
<dbReference type="RefSeq" id="WP_289543708.1">
    <property type="nucleotide sequence ID" value="NZ_JAUDDZ010000001.1"/>
</dbReference>
<evidence type="ECO:0000259" key="1">
    <source>
        <dbReference type="Pfam" id="PF10105"/>
    </source>
</evidence>
<reference evidence="3" key="1">
    <citation type="submission" date="2023-06" db="EMBL/GenBank/DDBJ databases">
        <title>Identification and characterization of horizontal gene transfer across gut microbiota members of farm animals based on homology search.</title>
        <authorList>
            <person name="Zeman M."/>
            <person name="Kubasova T."/>
            <person name="Jahodarova E."/>
            <person name="Nykrynova M."/>
            <person name="Rychlik I."/>
        </authorList>
    </citation>
    <scope>NUCLEOTIDE SEQUENCE [LARGE SCALE GENOMIC DNA]</scope>
    <source>
        <strain evidence="3">154_Feed</strain>
    </source>
</reference>
<comment type="caution">
    <text evidence="2">The sequence shown here is derived from an EMBL/GenBank/DDBJ whole genome shotgun (WGS) entry which is preliminary data.</text>
</comment>
<dbReference type="Proteomes" id="UP001529421">
    <property type="component" value="Unassembled WGS sequence"/>
</dbReference>
<dbReference type="EMBL" id="JAUDDZ010000001">
    <property type="protein sequence ID" value="MDM8273991.1"/>
    <property type="molecule type" value="Genomic_DNA"/>
</dbReference>
<organism evidence="2 3">
    <name type="scientific">Enorma phocaeensis</name>
    <dbReference type="NCBI Taxonomy" id="1871019"/>
    <lineage>
        <taxon>Bacteria</taxon>
        <taxon>Bacillati</taxon>
        <taxon>Actinomycetota</taxon>
        <taxon>Coriobacteriia</taxon>
        <taxon>Coriobacteriales</taxon>
        <taxon>Coriobacteriaceae</taxon>
        <taxon>Enorma</taxon>
    </lineage>
</organism>